<evidence type="ECO:0000259" key="16">
    <source>
        <dbReference type="SMART" id="SM00918"/>
    </source>
</evidence>
<dbReference type="InterPro" id="IPR019594">
    <property type="entry name" value="Glu/Gly-bd"/>
</dbReference>
<dbReference type="AlphaFoldDB" id="A0A8J5JVS6"/>
<keyword evidence="11" id="KW-0325">Glycoprotein</keyword>
<evidence type="ECO:0000313" key="17">
    <source>
        <dbReference type="EMBL" id="KAG7165090.1"/>
    </source>
</evidence>
<evidence type="ECO:0000256" key="5">
    <source>
        <dbReference type="ARBA" id="ARBA00022692"/>
    </source>
</evidence>
<keyword evidence="9 14" id="KW-0472">Membrane</keyword>
<evidence type="ECO:0000259" key="15">
    <source>
        <dbReference type="SMART" id="SM00079"/>
    </source>
</evidence>
<dbReference type="GO" id="GO:0043226">
    <property type="term" value="C:organelle"/>
    <property type="evidence" value="ECO:0007669"/>
    <property type="project" value="UniProtKB-ARBA"/>
</dbReference>
<keyword evidence="18" id="KW-1185">Reference proteome</keyword>
<dbReference type="GO" id="GO:0005886">
    <property type="term" value="C:plasma membrane"/>
    <property type="evidence" value="ECO:0007669"/>
    <property type="project" value="UniProtKB-SubCell"/>
</dbReference>
<keyword evidence="4" id="KW-1003">Cell membrane</keyword>
<keyword evidence="10 17" id="KW-0675">Receptor</keyword>
<keyword evidence="13" id="KW-0407">Ion channel</keyword>
<keyword evidence="3" id="KW-0813">Transport</keyword>
<accession>A0A8J5JVS6</accession>
<dbReference type="Proteomes" id="UP000747542">
    <property type="component" value="Unassembled WGS sequence"/>
</dbReference>
<sequence>MTGMTWSLMKHFSLPRSYKMRTFADSRVVPVRERGVCWSKTRFLLLLLAGLSVLNSFTVGHTPTLGVVVDKSSPALVDVAKVLVEETLVPLSHTLGFQLLEVLTALDNTTSFSLSAAVGDVQGLVALGGCEHGSEVLEEMMKNLLVLRILLGDCVAAPRHPEYLSLNTSKGGAGNEHFRAELRQWVVLLTSGRQTAKGNRQSVTARLAPSLHNLKTLLSYNLTRHQPFRKTATQFSERVVRAAAVGQSYLQKVKQEARKLLNGHVLTVAIKHRPPYVWLVKDKRTIVDSSGILIELLNSFANTYNFTYKLKLPDDDQWGALKDGTWTGMVGEVYRKEVEMALGPTSITEAREKAIDFTVPFDYEPWDILIPESLVIVDLTAYLFPFAGLVWVGVLMSMVVVGMTEWLLGRGSQARVLLYPRRHATSTYSFFHYVMDTFGCLVSQSNRQPQTASVRMLAGWWWIFSVVVVASYSSKLISSLTVRFTEPPVKSLQDLVESRKLLWTYLNNSAMEEVFKNSAPDTLFGKVGQLHKDKPGLLVNGFDEGVAAVRSKKFAYFEDNSWLEFAVADDLATHGECRMSVVRDHFFSTRFGIILQPSSPYRDAFSLEILLMIQSGLMSAWKKEFWPVTHCVVKKNAKKPLRPLNLLDMVGTFVLLVAGFALGAIALFLELVVMRYHDG</sequence>
<dbReference type="GO" id="GO:0050906">
    <property type="term" value="P:detection of stimulus involved in sensory perception"/>
    <property type="evidence" value="ECO:0007669"/>
    <property type="project" value="UniProtKB-ARBA"/>
</dbReference>
<comment type="subcellular location">
    <subcellularLocation>
        <location evidence="1">Cell membrane</location>
        <topology evidence="1">Multi-pass membrane protein</topology>
    </subcellularLocation>
</comment>
<dbReference type="InterPro" id="IPR052192">
    <property type="entry name" value="Insect_Ionotropic_Sensory_Rcpt"/>
</dbReference>
<feature type="transmembrane region" description="Helical" evidence="14">
    <location>
        <begin position="457"/>
        <end position="474"/>
    </location>
</feature>
<dbReference type="EMBL" id="JAHLQT010024847">
    <property type="protein sequence ID" value="KAG7165090.1"/>
    <property type="molecule type" value="Genomic_DNA"/>
</dbReference>
<dbReference type="GO" id="GO:0015276">
    <property type="term" value="F:ligand-gated monoatomic ion channel activity"/>
    <property type="evidence" value="ECO:0007669"/>
    <property type="project" value="InterPro"/>
</dbReference>
<protein>
    <submittedName>
        <fullName evidence="17">Glutamate receptor U1-like 3</fullName>
    </submittedName>
</protein>
<evidence type="ECO:0000256" key="6">
    <source>
        <dbReference type="ARBA" id="ARBA00022989"/>
    </source>
</evidence>
<evidence type="ECO:0000256" key="7">
    <source>
        <dbReference type="ARBA" id="ARBA00023054"/>
    </source>
</evidence>
<evidence type="ECO:0000256" key="13">
    <source>
        <dbReference type="ARBA" id="ARBA00023303"/>
    </source>
</evidence>
<evidence type="ECO:0000256" key="14">
    <source>
        <dbReference type="SAM" id="Phobius"/>
    </source>
</evidence>
<feature type="domain" description="Ionotropic glutamate receptor C-terminal" evidence="15">
    <location>
        <begin position="265"/>
        <end position="628"/>
    </location>
</feature>
<evidence type="ECO:0000256" key="1">
    <source>
        <dbReference type="ARBA" id="ARBA00004651"/>
    </source>
</evidence>
<proteinExistence type="inferred from homology"/>
<feature type="domain" description="Ionotropic glutamate receptor L-glutamate and glycine-binding" evidence="16">
    <location>
        <begin position="275"/>
        <end position="335"/>
    </location>
</feature>
<organism evidence="17 18">
    <name type="scientific">Homarus americanus</name>
    <name type="common">American lobster</name>
    <dbReference type="NCBI Taxonomy" id="6706"/>
    <lineage>
        <taxon>Eukaryota</taxon>
        <taxon>Metazoa</taxon>
        <taxon>Ecdysozoa</taxon>
        <taxon>Arthropoda</taxon>
        <taxon>Crustacea</taxon>
        <taxon>Multicrustacea</taxon>
        <taxon>Malacostraca</taxon>
        <taxon>Eumalacostraca</taxon>
        <taxon>Eucarida</taxon>
        <taxon>Decapoda</taxon>
        <taxon>Pleocyemata</taxon>
        <taxon>Astacidea</taxon>
        <taxon>Nephropoidea</taxon>
        <taxon>Nephropidae</taxon>
        <taxon>Homarus</taxon>
    </lineage>
</organism>
<dbReference type="Pfam" id="PF10613">
    <property type="entry name" value="Lig_chan-Glu_bd"/>
    <property type="match status" value="1"/>
</dbReference>
<feature type="transmembrane region" description="Helical" evidence="14">
    <location>
        <begin position="382"/>
        <end position="408"/>
    </location>
</feature>
<keyword evidence="8" id="KW-0406">Ion transport</keyword>
<comment type="caution">
    <text evidence="17">The sequence shown here is derived from an EMBL/GenBank/DDBJ whole genome shotgun (WGS) entry which is preliminary data.</text>
</comment>
<dbReference type="PANTHER" id="PTHR42643:SF24">
    <property type="entry name" value="IONOTROPIC RECEPTOR 60A"/>
    <property type="match status" value="1"/>
</dbReference>
<evidence type="ECO:0000256" key="10">
    <source>
        <dbReference type="ARBA" id="ARBA00023170"/>
    </source>
</evidence>
<keyword evidence="12" id="KW-1071">Ligand-gated ion channel</keyword>
<keyword evidence="5 14" id="KW-0812">Transmembrane</keyword>
<dbReference type="PANTHER" id="PTHR42643">
    <property type="entry name" value="IONOTROPIC RECEPTOR 20A-RELATED"/>
    <property type="match status" value="1"/>
</dbReference>
<comment type="similarity">
    <text evidence="2">Belongs to the glutamate-gated ion channel (TC 1.A.10.1) family.</text>
</comment>
<keyword evidence="7" id="KW-0175">Coiled coil</keyword>
<feature type="transmembrane region" description="Helical" evidence="14">
    <location>
        <begin position="644"/>
        <end position="669"/>
    </location>
</feature>
<dbReference type="SMART" id="SM00918">
    <property type="entry name" value="Lig_chan-Glu_bd"/>
    <property type="match status" value="1"/>
</dbReference>
<dbReference type="InterPro" id="IPR001320">
    <property type="entry name" value="Iontro_rcpt_C"/>
</dbReference>
<reference evidence="17" key="1">
    <citation type="journal article" date="2021" name="Sci. Adv.">
        <title>The American lobster genome reveals insights on longevity, neural, and immune adaptations.</title>
        <authorList>
            <person name="Polinski J.M."/>
            <person name="Zimin A.V."/>
            <person name="Clark K.F."/>
            <person name="Kohn A.B."/>
            <person name="Sadowski N."/>
            <person name="Timp W."/>
            <person name="Ptitsyn A."/>
            <person name="Khanna P."/>
            <person name="Romanova D.Y."/>
            <person name="Williams P."/>
            <person name="Greenwood S.J."/>
            <person name="Moroz L.L."/>
            <person name="Walt D.R."/>
            <person name="Bodnar A.G."/>
        </authorList>
    </citation>
    <scope>NUCLEOTIDE SEQUENCE</scope>
    <source>
        <strain evidence="17">GMGI-L3</strain>
    </source>
</reference>
<evidence type="ECO:0000256" key="9">
    <source>
        <dbReference type="ARBA" id="ARBA00023136"/>
    </source>
</evidence>
<dbReference type="OrthoDB" id="5984008at2759"/>
<evidence type="ECO:0000313" key="18">
    <source>
        <dbReference type="Proteomes" id="UP000747542"/>
    </source>
</evidence>
<keyword evidence="6 14" id="KW-1133">Transmembrane helix</keyword>
<evidence type="ECO:0000256" key="8">
    <source>
        <dbReference type="ARBA" id="ARBA00023065"/>
    </source>
</evidence>
<evidence type="ECO:0000256" key="2">
    <source>
        <dbReference type="ARBA" id="ARBA00008685"/>
    </source>
</evidence>
<evidence type="ECO:0000256" key="4">
    <source>
        <dbReference type="ARBA" id="ARBA00022475"/>
    </source>
</evidence>
<evidence type="ECO:0000256" key="12">
    <source>
        <dbReference type="ARBA" id="ARBA00023286"/>
    </source>
</evidence>
<dbReference type="Pfam" id="PF00060">
    <property type="entry name" value="Lig_chan"/>
    <property type="match status" value="1"/>
</dbReference>
<name>A0A8J5JVS6_HOMAM</name>
<evidence type="ECO:0000256" key="3">
    <source>
        <dbReference type="ARBA" id="ARBA00022448"/>
    </source>
</evidence>
<evidence type="ECO:0000256" key="11">
    <source>
        <dbReference type="ARBA" id="ARBA00023180"/>
    </source>
</evidence>
<dbReference type="FunFam" id="3.40.190.10:FF:000078">
    <property type="entry name" value="glutamate receptor ionotropic, NMDA 3B"/>
    <property type="match status" value="1"/>
</dbReference>
<dbReference type="SMART" id="SM00079">
    <property type="entry name" value="PBPe"/>
    <property type="match status" value="1"/>
</dbReference>
<gene>
    <name evidence="17" type="primary">kbp-L3</name>
    <name evidence="17" type="ORF">Hamer_G004865</name>
</gene>